<comment type="caution">
    <text evidence="1">The sequence shown here is derived from an EMBL/GenBank/DDBJ whole genome shotgun (WGS) entry which is preliminary data.</text>
</comment>
<dbReference type="Proteomes" id="UP000253426">
    <property type="component" value="Unassembled WGS sequence"/>
</dbReference>
<evidence type="ECO:0008006" key="3">
    <source>
        <dbReference type="Google" id="ProtNLM"/>
    </source>
</evidence>
<dbReference type="EMBL" id="QNRR01000008">
    <property type="protein sequence ID" value="RBP40517.1"/>
    <property type="molecule type" value="Genomic_DNA"/>
</dbReference>
<proteinExistence type="predicted"/>
<evidence type="ECO:0000313" key="2">
    <source>
        <dbReference type="Proteomes" id="UP000253426"/>
    </source>
</evidence>
<sequence>MASASAWAFYQEAVRRVTKAICAEPSLPVDVAALCAIAEMTPLHLERAFHLCHGVSMAEYARHEWESRRTRGMARPWLIAAI</sequence>
<reference evidence="1 2" key="1">
    <citation type="submission" date="2018-06" db="EMBL/GenBank/DDBJ databases">
        <title>Genomic Encyclopedia of Type Strains, Phase IV (KMG-IV): sequencing the most valuable type-strain genomes for metagenomic binning, comparative biology and taxonomic classification.</title>
        <authorList>
            <person name="Goeker M."/>
        </authorList>
    </citation>
    <scope>NUCLEOTIDE SEQUENCE [LARGE SCALE GENOMIC DNA]</scope>
    <source>
        <strain evidence="1 2">DSM 25532</strain>
    </source>
</reference>
<protein>
    <recommendedName>
        <fullName evidence="3">HTH araC/xylS-type domain-containing protein</fullName>
    </recommendedName>
</protein>
<dbReference type="AlphaFoldDB" id="A0A366HDR0"/>
<organism evidence="1 2">
    <name type="scientific">Roseimicrobium gellanilyticum</name>
    <dbReference type="NCBI Taxonomy" id="748857"/>
    <lineage>
        <taxon>Bacteria</taxon>
        <taxon>Pseudomonadati</taxon>
        <taxon>Verrucomicrobiota</taxon>
        <taxon>Verrucomicrobiia</taxon>
        <taxon>Verrucomicrobiales</taxon>
        <taxon>Verrucomicrobiaceae</taxon>
        <taxon>Roseimicrobium</taxon>
    </lineage>
</organism>
<evidence type="ECO:0000313" key="1">
    <source>
        <dbReference type="EMBL" id="RBP40517.1"/>
    </source>
</evidence>
<dbReference type="RefSeq" id="WP_113960378.1">
    <property type="nucleotide sequence ID" value="NZ_QNRR01000008.1"/>
</dbReference>
<keyword evidence="2" id="KW-1185">Reference proteome</keyword>
<accession>A0A366HDR0</accession>
<name>A0A366HDR0_9BACT</name>
<gene>
    <name evidence="1" type="ORF">DES53_108224</name>
</gene>